<reference evidence="1 2" key="1">
    <citation type="submission" date="2018-02" db="EMBL/GenBank/DDBJ databases">
        <title>Genome sequence of Desulfovibrio carbinolicus DSM 3852.</title>
        <authorList>
            <person name="Wilbanks E."/>
            <person name="Skennerton C.T."/>
            <person name="Orphan V.J."/>
        </authorList>
    </citation>
    <scope>NUCLEOTIDE SEQUENCE [LARGE SCALE GENOMIC DNA]</scope>
    <source>
        <strain evidence="1 2">DSM 3852</strain>
    </source>
</reference>
<dbReference type="Pfam" id="PF13374">
    <property type="entry name" value="TPR_10"/>
    <property type="match status" value="2"/>
</dbReference>
<evidence type="ECO:0000313" key="1">
    <source>
        <dbReference type="EMBL" id="QAZ66795.1"/>
    </source>
</evidence>
<dbReference type="KEGG" id="dcb:C3Y92_05865"/>
<dbReference type="RefSeq" id="WP_129350576.1">
    <property type="nucleotide sequence ID" value="NZ_CP026538.1"/>
</dbReference>
<dbReference type="InterPro" id="IPR011990">
    <property type="entry name" value="TPR-like_helical_dom_sf"/>
</dbReference>
<dbReference type="PANTHER" id="PTHR19959:SF119">
    <property type="entry name" value="FUNGAL LIPASE-LIKE DOMAIN-CONTAINING PROTEIN"/>
    <property type="match status" value="1"/>
</dbReference>
<dbReference type="Proteomes" id="UP000293296">
    <property type="component" value="Chromosome"/>
</dbReference>
<dbReference type="OrthoDB" id="9149083at2"/>
<sequence>MSTLQQAQAGDNARIIQIIGDNNYVGDSPHLFITPLPPAQPAPTEPAKDEASLLRPVIEATAFVGREPLLADFGAWANAHEAQRPVSVRVVHGGAGVGKTRFARELCRALGPDWQAGFVTNAEARRTLGRGNLGAWQWRKPTLIVFDYALSLVDALRVWLEELCAATPRAHPLRILLLERQADAQSGWLERLLQSGFGLNEMMPRDLLDGEPLRLPDLSSPAVRIGIMQNMLARLGSAVVLPAEDTDFQTRLAATDWAGAPLYLMMAAMVMHQQGGVGEVLHLGRVDLALKVAEHEHKRLLLPCGDNASMQILIAHMAAFATLRGGIGARDLGSCLAREREALGCSGSDVATTRRLLSELLPDGGEGVAPIQPDIVGEAFLLKHLADGQQIDGTDAVLRAFDDRPSEVAAVLVRCVQDFVPRQEKGAMGHAEKAQQRAMKWLRELGEMPELPLTLLFTLIDALPDKTGILLTLALDWQLYAVTRLRVEPATAETYSILASSLNNLAIRYRYAGRIDEGINAARQSVSIRRDKVCIDSDTFLPELALSLTTLANCLSHAGKQEEALISALEAVDIRRRLFDAKPKFYEKDLAHSLHALAIIFGLLKRPKEALPIAWEATDLFIELATIDPKNYLSKLAASFTCLSNRLSGAGNIDEAIYINCEAVAQYRELVVEQPDANKPGLAMSLNNLAHKLRKKEKPGKALPFSREAVSLFRGLATIYPSAFQADLAMSLSTLSRILSALVSHKQEALAISRETAHLYRALTQEHSDTFRDDFHEAMTTWLALSKNISRQEADALLKQDLLSHSLSLFKDMDESHAPTT</sequence>
<keyword evidence="2" id="KW-1185">Reference proteome</keyword>
<dbReference type="EMBL" id="CP026538">
    <property type="protein sequence ID" value="QAZ66795.1"/>
    <property type="molecule type" value="Genomic_DNA"/>
</dbReference>
<accession>A0A4P6HIX9</accession>
<dbReference type="AlphaFoldDB" id="A0A4P6HIX9"/>
<dbReference type="SUPFAM" id="SSF52540">
    <property type="entry name" value="P-loop containing nucleoside triphosphate hydrolases"/>
    <property type="match status" value="1"/>
</dbReference>
<dbReference type="Gene3D" id="1.25.40.10">
    <property type="entry name" value="Tetratricopeptide repeat domain"/>
    <property type="match status" value="2"/>
</dbReference>
<proteinExistence type="predicted"/>
<name>A0A4P6HIX9_9BACT</name>
<organism evidence="1 2">
    <name type="scientific">Solidesulfovibrio carbinolicus</name>
    <dbReference type="NCBI Taxonomy" id="296842"/>
    <lineage>
        <taxon>Bacteria</taxon>
        <taxon>Pseudomonadati</taxon>
        <taxon>Thermodesulfobacteriota</taxon>
        <taxon>Desulfovibrionia</taxon>
        <taxon>Desulfovibrionales</taxon>
        <taxon>Desulfovibrionaceae</taxon>
        <taxon>Solidesulfovibrio</taxon>
    </lineage>
</organism>
<protein>
    <submittedName>
        <fullName evidence="1">Uncharacterized protein</fullName>
    </submittedName>
</protein>
<dbReference type="PANTHER" id="PTHR19959">
    <property type="entry name" value="KINESIN LIGHT CHAIN"/>
    <property type="match status" value="1"/>
</dbReference>
<dbReference type="SMART" id="SM00028">
    <property type="entry name" value="TPR"/>
    <property type="match status" value="4"/>
</dbReference>
<evidence type="ECO:0000313" key="2">
    <source>
        <dbReference type="Proteomes" id="UP000293296"/>
    </source>
</evidence>
<dbReference type="InterPro" id="IPR027417">
    <property type="entry name" value="P-loop_NTPase"/>
</dbReference>
<gene>
    <name evidence="1" type="ORF">C3Y92_05865</name>
</gene>
<dbReference type="InterPro" id="IPR019734">
    <property type="entry name" value="TPR_rpt"/>
</dbReference>
<dbReference type="SUPFAM" id="SSF48452">
    <property type="entry name" value="TPR-like"/>
    <property type="match status" value="2"/>
</dbReference>